<proteinExistence type="predicted"/>
<accession>A0A7V8L4Z2</accession>
<evidence type="ECO:0000313" key="3">
    <source>
        <dbReference type="EMBL" id="KHN51358.1"/>
    </source>
</evidence>
<dbReference type="Proteomes" id="UP000053038">
    <property type="component" value="Unassembled WGS sequence"/>
</dbReference>
<dbReference type="OrthoDB" id="7067499at2"/>
<protein>
    <recommendedName>
        <fullName evidence="2">WYL domain-containing protein</fullName>
    </recommendedName>
</protein>
<sequence>MDVIISIIGAILSFYIVRYSYSGRYSEKIVKISSLCYSFSFFIISLISLIFDDYPILYFFCFLNVCLLIAGYSYKEKAANKKQSESGEVSTTSDKLRVFSSKVNLKEIAFEYEDAVGKQSYRTIDVKECDLIYITGYCHTAKALRTFRVDRVIDGVIIRETGELLKSYEYVNRYKKSGR</sequence>
<evidence type="ECO:0000313" key="4">
    <source>
        <dbReference type="Proteomes" id="UP000053038"/>
    </source>
</evidence>
<evidence type="ECO:0000259" key="2">
    <source>
        <dbReference type="Pfam" id="PF13280"/>
    </source>
</evidence>
<gene>
    <name evidence="3" type="ORF">OI69_12340</name>
</gene>
<keyword evidence="1" id="KW-0812">Transmembrane</keyword>
<dbReference type="RefSeq" id="WP_039350754.1">
    <property type="nucleotide sequence ID" value="NZ_JSXC01000034.1"/>
</dbReference>
<feature type="domain" description="WYL" evidence="2">
    <location>
        <begin position="108"/>
        <end position="152"/>
    </location>
</feature>
<organism evidence="3 4">
    <name type="scientific">Pectobacterium fontis</name>
    <dbReference type="NCBI Taxonomy" id="2558042"/>
    <lineage>
        <taxon>Bacteria</taxon>
        <taxon>Pseudomonadati</taxon>
        <taxon>Pseudomonadota</taxon>
        <taxon>Gammaproteobacteria</taxon>
        <taxon>Enterobacterales</taxon>
        <taxon>Pectobacteriaceae</taxon>
        <taxon>Pectobacterium</taxon>
    </lineage>
</organism>
<comment type="caution">
    <text evidence="3">The sequence shown here is derived from an EMBL/GenBank/DDBJ whole genome shotgun (WGS) entry which is preliminary data.</text>
</comment>
<name>A0A7V8L4Z2_9GAMM</name>
<keyword evidence="4" id="KW-1185">Reference proteome</keyword>
<feature type="transmembrane region" description="Helical" evidence="1">
    <location>
        <begin position="6"/>
        <end position="22"/>
    </location>
</feature>
<keyword evidence="1" id="KW-1133">Transmembrane helix</keyword>
<evidence type="ECO:0000256" key="1">
    <source>
        <dbReference type="SAM" id="Phobius"/>
    </source>
</evidence>
<dbReference type="EMBL" id="JSXC01000034">
    <property type="protein sequence ID" value="KHN51358.1"/>
    <property type="molecule type" value="Genomic_DNA"/>
</dbReference>
<keyword evidence="1" id="KW-0472">Membrane</keyword>
<dbReference type="AlphaFoldDB" id="A0A7V8L4Z2"/>
<reference evidence="3 4" key="1">
    <citation type="submission" date="2014-10" db="EMBL/GenBank/DDBJ databases">
        <title>Genome sequence of Pectobacterium carotovorum M022.</title>
        <authorList>
            <person name="Chan K.-G."/>
            <person name="Tan W.-S."/>
        </authorList>
    </citation>
    <scope>NUCLEOTIDE SEQUENCE [LARGE SCALE GENOMIC DNA]</scope>
    <source>
        <strain evidence="3 4">M022</strain>
    </source>
</reference>
<feature type="transmembrane region" description="Helical" evidence="1">
    <location>
        <begin position="34"/>
        <end position="51"/>
    </location>
</feature>
<feature type="transmembrane region" description="Helical" evidence="1">
    <location>
        <begin position="57"/>
        <end position="74"/>
    </location>
</feature>
<dbReference type="InterPro" id="IPR026881">
    <property type="entry name" value="WYL_dom"/>
</dbReference>
<dbReference type="Pfam" id="PF13280">
    <property type="entry name" value="WYL"/>
    <property type="match status" value="1"/>
</dbReference>